<dbReference type="Gene3D" id="3.40.50.200">
    <property type="entry name" value="Peptidase S8/S53 domain"/>
    <property type="match status" value="1"/>
</dbReference>
<dbReference type="Pfam" id="PF00082">
    <property type="entry name" value="Peptidase_S8"/>
    <property type="match status" value="1"/>
</dbReference>
<dbReference type="PROSITE" id="PS00136">
    <property type="entry name" value="SUBTILASE_ASP"/>
    <property type="match status" value="1"/>
</dbReference>
<sequence length="574" mass="57439">MHRAFALTPLAALLVASAVQATPEAEARLIVRLKADAPVVQARRLAARADAHEVADVAQRRADALGQRLGLTLTAGRALDTRTQVVTARGVNSETLRQRLARDPQVELVAVDRIRRHSRVPNDPIYGNGGGVGPAAGQWYLKPPAGDVRSSINAEGAWDLTTGSSTVVVAVLDTGVRLDHPDLVANLVPGYDMIGAGGGGSVRLAVANDGDLADPDPSDPGDWVSQADVDGGTLGSGCTADSIDDSSWHGTKVAGLIAATADNGVGVAGVGWATKVQPIRVLGKCGGYDSDILVGIKWAVGASVPGLPVNTTPAKVLNLSLGGTGPCTGSTGALYVEAFAEATARNAVAIVAAGNSAGEPVDSPANCTGAIAVAGLRHVGSKVGFSSMGPEVALAAPGGNCVNLNGSCLYPMVTTSNSGTRGPAANTYTYNEAAVGTSFATPLVAGVAALLYARDPSLTAAQVRTALTSTARPFPTSGSGSTVNACPAPVTGTEVLECYCTATTCGAGMLDARAAVASVGAPPPAPPAPATGGGGGGGASHPAWLLGLAFAGLWLNGRRKPGSKRPQVPPPAPR</sequence>
<reference evidence="10 11" key="1">
    <citation type="submission" date="2019-01" db="EMBL/GenBank/DDBJ databases">
        <authorList>
            <person name="Chen W.-M."/>
        </authorList>
    </citation>
    <scope>NUCLEOTIDE SEQUENCE [LARGE SCALE GENOMIC DNA]</scope>
    <source>
        <strain evidence="10 11">CCP-18</strain>
    </source>
</reference>
<dbReference type="PROSITE" id="PS00138">
    <property type="entry name" value="SUBTILASE_SER"/>
    <property type="match status" value="1"/>
</dbReference>
<dbReference type="InterPro" id="IPR023828">
    <property type="entry name" value="Peptidase_S8_Ser-AS"/>
</dbReference>
<dbReference type="RefSeq" id="WP_127683145.1">
    <property type="nucleotide sequence ID" value="NZ_SACM01000003.1"/>
</dbReference>
<keyword evidence="11" id="KW-1185">Reference proteome</keyword>
<evidence type="ECO:0000259" key="9">
    <source>
        <dbReference type="Pfam" id="PF00082"/>
    </source>
</evidence>
<dbReference type="PROSITE" id="PS00137">
    <property type="entry name" value="SUBTILASE_HIS"/>
    <property type="match status" value="1"/>
</dbReference>
<dbReference type="PANTHER" id="PTHR43806">
    <property type="entry name" value="PEPTIDASE S8"/>
    <property type="match status" value="1"/>
</dbReference>
<dbReference type="InterPro" id="IPR023827">
    <property type="entry name" value="Peptidase_S8_Asp-AS"/>
</dbReference>
<evidence type="ECO:0000256" key="8">
    <source>
        <dbReference type="SAM" id="SignalP"/>
    </source>
</evidence>
<feature type="active site" description="Charge relay system" evidence="5">
    <location>
        <position position="438"/>
    </location>
</feature>
<dbReference type="InterPro" id="IPR015500">
    <property type="entry name" value="Peptidase_S8_subtilisin-rel"/>
</dbReference>
<evidence type="ECO:0000256" key="1">
    <source>
        <dbReference type="ARBA" id="ARBA00011073"/>
    </source>
</evidence>
<dbReference type="InterPro" id="IPR034176">
    <property type="entry name" value="Peptidases_S8_13"/>
</dbReference>
<evidence type="ECO:0000256" key="2">
    <source>
        <dbReference type="ARBA" id="ARBA00022670"/>
    </source>
</evidence>
<evidence type="ECO:0000256" key="4">
    <source>
        <dbReference type="ARBA" id="ARBA00022825"/>
    </source>
</evidence>
<dbReference type="PANTHER" id="PTHR43806:SF11">
    <property type="entry name" value="CEREVISIN-RELATED"/>
    <property type="match status" value="1"/>
</dbReference>
<keyword evidence="2 5" id="KW-0645">Protease</keyword>
<dbReference type="CDD" id="cd07496">
    <property type="entry name" value="Peptidases_S8_13"/>
    <property type="match status" value="1"/>
</dbReference>
<dbReference type="GO" id="GO:0004252">
    <property type="term" value="F:serine-type endopeptidase activity"/>
    <property type="evidence" value="ECO:0007669"/>
    <property type="project" value="UniProtKB-UniRule"/>
</dbReference>
<dbReference type="GO" id="GO:0006508">
    <property type="term" value="P:proteolysis"/>
    <property type="evidence" value="ECO:0007669"/>
    <property type="project" value="UniProtKB-KW"/>
</dbReference>
<dbReference type="InterPro" id="IPR050131">
    <property type="entry name" value="Peptidase_S8_subtilisin-like"/>
</dbReference>
<dbReference type="OrthoDB" id="9790784at2"/>
<evidence type="ECO:0000256" key="3">
    <source>
        <dbReference type="ARBA" id="ARBA00022801"/>
    </source>
</evidence>
<feature type="domain" description="Peptidase S8/S53" evidence="9">
    <location>
        <begin position="165"/>
        <end position="471"/>
    </location>
</feature>
<dbReference type="Proteomes" id="UP000288587">
    <property type="component" value="Unassembled WGS sequence"/>
</dbReference>
<feature type="active site" description="Charge relay system" evidence="5">
    <location>
        <position position="173"/>
    </location>
</feature>
<feature type="active site" description="Charge relay system" evidence="5">
    <location>
        <position position="249"/>
    </location>
</feature>
<feature type="region of interest" description="Disordered" evidence="7">
    <location>
        <begin position="519"/>
        <end position="538"/>
    </location>
</feature>
<comment type="similarity">
    <text evidence="1 5 6">Belongs to the peptidase S8 family.</text>
</comment>
<proteinExistence type="inferred from homology"/>
<feature type="signal peptide" evidence="8">
    <location>
        <begin position="1"/>
        <end position="21"/>
    </location>
</feature>
<accession>A0A437LH95</accession>
<evidence type="ECO:0000256" key="7">
    <source>
        <dbReference type="SAM" id="MobiDB-lite"/>
    </source>
</evidence>
<protein>
    <submittedName>
        <fullName evidence="10">Peptidase</fullName>
    </submittedName>
</protein>
<organism evidence="10 11">
    <name type="scientific">Inhella crocodyli</name>
    <dbReference type="NCBI Taxonomy" id="2499851"/>
    <lineage>
        <taxon>Bacteria</taxon>
        <taxon>Pseudomonadati</taxon>
        <taxon>Pseudomonadota</taxon>
        <taxon>Betaproteobacteria</taxon>
        <taxon>Burkholderiales</taxon>
        <taxon>Sphaerotilaceae</taxon>
        <taxon>Inhella</taxon>
    </lineage>
</organism>
<evidence type="ECO:0000256" key="6">
    <source>
        <dbReference type="RuleBase" id="RU003355"/>
    </source>
</evidence>
<gene>
    <name evidence="10" type="ORF">EOD73_11480</name>
</gene>
<dbReference type="EMBL" id="SACM01000003">
    <property type="protein sequence ID" value="RVT84743.1"/>
    <property type="molecule type" value="Genomic_DNA"/>
</dbReference>
<dbReference type="InterPro" id="IPR022398">
    <property type="entry name" value="Peptidase_S8_His-AS"/>
</dbReference>
<dbReference type="SUPFAM" id="SSF52743">
    <property type="entry name" value="Subtilisin-like"/>
    <property type="match status" value="1"/>
</dbReference>
<name>A0A437LH95_9BURK</name>
<keyword evidence="3 5" id="KW-0378">Hydrolase</keyword>
<dbReference type="AlphaFoldDB" id="A0A437LH95"/>
<evidence type="ECO:0000256" key="5">
    <source>
        <dbReference type="PROSITE-ProRule" id="PRU01240"/>
    </source>
</evidence>
<dbReference type="InterPro" id="IPR036852">
    <property type="entry name" value="Peptidase_S8/S53_dom_sf"/>
</dbReference>
<keyword evidence="4 5" id="KW-0720">Serine protease</keyword>
<dbReference type="PROSITE" id="PS51892">
    <property type="entry name" value="SUBTILASE"/>
    <property type="match status" value="1"/>
</dbReference>
<evidence type="ECO:0000313" key="11">
    <source>
        <dbReference type="Proteomes" id="UP000288587"/>
    </source>
</evidence>
<comment type="caution">
    <text evidence="10">The sequence shown here is derived from an EMBL/GenBank/DDBJ whole genome shotgun (WGS) entry which is preliminary data.</text>
</comment>
<keyword evidence="8" id="KW-0732">Signal</keyword>
<dbReference type="InterPro" id="IPR000209">
    <property type="entry name" value="Peptidase_S8/S53_dom"/>
</dbReference>
<dbReference type="PRINTS" id="PR00723">
    <property type="entry name" value="SUBTILISIN"/>
</dbReference>
<feature type="chain" id="PRO_5019245522" evidence="8">
    <location>
        <begin position="22"/>
        <end position="574"/>
    </location>
</feature>
<evidence type="ECO:0000313" key="10">
    <source>
        <dbReference type="EMBL" id="RVT84743.1"/>
    </source>
</evidence>